<organism evidence="2">
    <name type="scientific">Telmatobacter sp. DSM 110680</name>
    <dbReference type="NCBI Taxonomy" id="3036704"/>
    <lineage>
        <taxon>Bacteria</taxon>
        <taxon>Pseudomonadati</taxon>
        <taxon>Acidobacteriota</taxon>
        <taxon>Terriglobia</taxon>
        <taxon>Terriglobales</taxon>
        <taxon>Acidobacteriaceae</taxon>
        <taxon>Telmatobacter</taxon>
    </lineage>
</organism>
<dbReference type="SMART" id="SM00881">
    <property type="entry name" value="CoA_binding"/>
    <property type="match status" value="1"/>
</dbReference>
<reference evidence="2" key="1">
    <citation type="submission" date="2023-03" db="EMBL/GenBank/DDBJ databases">
        <title>Edaphobacter sp.</title>
        <authorList>
            <person name="Huber K.J."/>
            <person name="Papendorf J."/>
            <person name="Pilke C."/>
            <person name="Bunk B."/>
            <person name="Sproeer C."/>
            <person name="Pester M."/>
        </authorList>
    </citation>
    <scope>NUCLEOTIDE SEQUENCE</scope>
    <source>
        <strain evidence="2">DSM 110680</strain>
    </source>
</reference>
<dbReference type="SUPFAM" id="SSF51735">
    <property type="entry name" value="NAD(P)-binding Rossmann-fold domains"/>
    <property type="match status" value="1"/>
</dbReference>
<dbReference type="InterPro" id="IPR003781">
    <property type="entry name" value="CoA-bd"/>
</dbReference>
<dbReference type="RefSeq" id="WP_348261665.1">
    <property type="nucleotide sequence ID" value="NZ_CP121196.1"/>
</dbReference>
<feature type="domain" description="CoA-binding" evidence="1">
    <location>
        <begin position="11"/>
        <end position="111"/>
    </location>
</feature>
<dbReference type="InterPro" id="IPR036291">
    <property type="entry name" value="NAD(P)-bd_dom_sf"/>
</dbReference>
<name>A0AAU7DGD1_9BACT</name>
<sequence length="142" mass="15931">MNDPALINEMLRNAQTIAVIGVSDKPWRASHNITRYLVMQGYHVFPVNPALTEVHGLKCYPDLESAHAAALEDYPKGIDLVDVFRASDKVPPIVEDVIRLGIRYLWLQEDVINDKAIAQARKAGVKCVQNVCIFREHAQRVG</sequence>
<dbReference type="PANTHER" id="PTHR33303">
    <property type="entry name" value="CYTOPLASMIC PROTEIN-RELATED"/>
    <property type="match status" value="1"/>
</dbReference>
<dbReference type="PANTHER" id="PTHR33303:SF2">
    <property type="entry name" value="COA-BINDING DOMAIN-CONTAINING PROTEIN"/>
    <property type="match status" value="1"/>
</dbReference>
<accession>A0AAU7DGD1</accession>
<proteinExistence type="predicted"/>
<gene>
    <name evidence="2" type="ORF">P8935_17915</name>
</gene>
<evidence type="ECO:0000259" key="1">
    <source>
        <dbReference type="SMART" id="SM00881"/>
    </source>
</evidence>
<dbReference type="Gene3D" id="3.40.50.720">
    <property type="entry name" value="NAD(P)-binding Rossmann-like Domain"/>
    <property type="match status" value="1"/>
</dbReference>
<protein>
    <submittedName>
        <fullName evidence="2">CoA-binding protein</fullName>
    </submittedName>
</protein>
<dbReference type="Pfam" id="PF13380">
    <property type="entry name" value="CoA_binding_2"/>
    <property type="match status" value="1"/>
</dbReference>
<evidence type="ECO:0000313" key="2">
    <source>
        <dbReference type="EMBL" id="XBH16436.1"/>
    </source>
</evidence>
<dbReference type="EMBL" id="CP121196">
    <property type="protein sequence ID" value="XBH16436.1"/>
    <property type="molecule type" value="Genomic_DNA"/>
</dbReference>
<dbReference type="AlphaFoldDB" id="A0AAU7DGD1"/>